<evidence type="ECO:0000313" key="2">
    <source>
        <dbReference type="EMBL" id="GFT53507.1"/>
    </source>
</evidence>
<keyword evidence="1" id="KW-0472">Membrane</keyword>
<comment type="caution">
    <text evidence="2">The sequence shown here is derived from an EMBL/GenBank/DDBJ whole genome shotgun (WGS) entry which is preliminary data.</text>
</comment>
<dbReference type="PANTHER" id="PTHR36694">
    <property type="entry name" value="PASIFLORA 1, ISOFORM A-RELATED"/>
    <property type="match status" value="1"/>
</dbReference>
<name>A0A8X6TV59_NEPPI</name>
<feature type="non-terminal residue" evidence="2">
    <location>
        <position position="1"/>
    </location>
</feature>
<dbReference type="InterPro" id="IPR031720">
    <property type="entry name" value="DUF4728"/>
</dbReference>
<dbReference type="PANTHER" id="PTHR36694:SF11">
    <property type="entry name" value="LP21121P-RELATED"/>
    <property type="match status" value="1"/>
</dbReference>
<feature type="transmembrane region" description="Helical" evidence="1">
    <location>
        <begin position="6"/>
        <end position="27"/>
    </location>
</feature>
<keyword evidence="3" id="KW-1185">Reference proteome</keyword>
<dbReference type="AlphaFoldDB" id="A0A8X6TV59"/>
<evidence type="ECO:0000313" key="3">
    <source>
        <dbReference type="Proteomes" id="UP000887013"/>
    </source>
</evidence>
<dbReference type="Proteomes" id="UP000887013">
    <property type="component" value="Unassembled WGS sequence"/>
</dbReference>
<keyword evidence="1" id="KW-1133">Transmembrane helix</keyword>
<protein>
    <submittedName>
        <fullName evidence="2">Uncharacterized protein</fullName>
    </submittedName>
</protein>
<dbReference type="Pfam" id="PF15860">
    <property type="entry name" value="DUF4728"/>
    <property type="match status" value="1"/>
</dbReference>
<accession>A0A8X6TV59</accession>
<evidence type="ECO:0000256" key="1">
    <source>
        <dbReference type="SAM" id="Phobius"/>
    </source>
</evidence>
<sequence length="79" mass="8648">LFALGLIALCLSGMCVMSSALLLVGLCADNRTFLIPWVVCVSMATLLDVFLCFYLTAKDSSDPFHTVLFITDFFFSALN</sequence>
<proteinExistence type="predicted"/>
<feature type="transmembrane region" description="Helical" evidence="1">
    <location>
        <begin position="34"/>
        <end position="57"/>
    </location>
</feature>
<gene>
    <name evidence="2" type="primary">AVEN_256950_1</name>
    <name evidence="2" type="ORF">NPIL_202351</name>
</gene>
<organism evidence="2 3">
    <name type="scientific">Nephila pilipes</name>
    <name type="common">Giant wood spider</name>
    <name type="synonym">Nephila maculata</name>
    <dbReference type="NCBI Taxonomy" id="299642"/>
    <lineage>
        <taxon>Eukaryota</taxon>
        <taxon>Metazoa</taxon>
        <taxon>Ecdysozoa</taxon>
        <taxon>Arthropoda</taxon>
        <taxon>Chelicerata</taxon>
        <taxon>Arachnida</taxon>
        <taxon>Araneae</taxon>
        <taxon>Araneomorphae</taxon>
        <taxon>Entelegynae</taxon>
        <taxon>Araneoidea</taxon>
        <taxon>Nephilidae</taxon>
        <taxon>Nephila</taxon>
    </lineage>
</organism>
<feature type="non-terminal residue" evidence="2">
    <location>
        <position position="79"/>
    </location>
</feature>
<dbReference type="EMBL" id="BMAW01017359">
    <property type="protein sequence ID" value="GFT53507.1"/>
    <property type="molecule type" value="Genomic_DNA"/>
</dbReference>
<reference evidence="2" key="1">
    <citation type="submission" date="2020-08" db="EMBL/GenBank/DDBJ databases">
        <title>Multicomponent nature underlies the extraordinary mechanical properties of spider dragline silk.</title>
        <authorList>
            <person name="Kono N."/>
            <person name="Nakamura H."/>
            <person name="Mori M."/>
            <person name="Yoshida Y."/>
            <person name="Ohtoshi R."/>
            <person name="Malay A.D."/>
            <person name="Moran D.A.P."/>
            <person name="Tomita M."/>
            <person name="Numata K."/>
            <person name="Arakawa K."/>
        </authorList>
    </citation>
    <scope>NUCLEOTIDE SEQUENCE</scope>
</reference>
<dbReference type="OrthoDB" id="6420912at2759"/>
<keyword evidence="1" id="KW-0812">Transmembrane</keyword>